<dbReference type="GO" id="GO:0017056">
    <property type="term" value="F:structural constituent of nuclear pore"/>
    <property type="evidence" value="ECO:0007669"/>
    <property type="project" value="InterPro"/>
</dbReference>
<evidence type="ECO:0000313" key="8">
    <source>
        <dbReference type="EMBL" id="KAG1304638.1"/>
    </source>
</evidence>
<dbReference type="GO" id="GO:0005643">
    <property type="term" value="C:nuclear pore"/>
    <property type="evidence" value="ECO:0007669"/>
    <property type="project" value="UniProtKB-SubCell"/>
</dbReference>
<keyword evidence="7" id="KW-0539">Nucleus</keyword>
<evidence type="ECO:0000256" key="3">
    <source>
        <dbReference type="ARBA" id="ARBA00022816"/>
    </source>
</evidence>
<dbReference type="Proteomes" id="UP000716291">
    <property type="component" value="Unassembled WGS sequence"/>
</dbReference>
<reference evidence="8" key="1">
    <citation type="journal article" date="2020" name="Microb. Genom.">
        <title>Genetic diversity of clinical and environmental Mucorales isolates obtained from an investigation of mucormycosis cases among solid organ transplant recipients.</title>
        <authorList>
            <person name="Nguyen M.H."/>
            <person name="Kaul D."/>
            <person name="Muto C."/>
            <person name="Cheng S.J."/>
            <person name="Richter R.A."/>
            <person name="Bruno V.M."/>
            <person name="Liu G."/>
            <person name="Beyhan S."/>
            <person name="Sundermann A.J."/>
            <person name="Mounaud S."/>
            <person name="Pasculle A.W."/>
            <person name="Nierman W.C."/>
            <person name="Driscoll E."/>
            <person name="Cumbie R."/>
            <person name="Clancy C.J."/>
            <person name="Dupont C.L."/>
        </authorList>
    </citation>
    <scope>NUCLEOTIDE SEQUENCE</scope>
    <source>
        <strain evidence="8">GL11</strain>
    </source>
</reference>
<keyword evidence="3" id="KW-0509">mRNA transport</keyword>
<evidence type="ECO:0000256" key="7">
    <source>
        <dbReference type="ARBA" id="ARBA00023242"/>
    </source>
</evidence>
<protein>
    <submittedName>
        <fullName evidence="8">Uncharacterized protein</fullName>
    </submittedName>
</protein>
<accession>A0A9P6X3L3</accession>
<evidence type="ECO:0000256" key="4">
    <source>
        <dbReference type="ARBA" id="ARBA00022927"/>
    </source>
</evidence>
<evidence type="ECO:0000256" key="6">
    <source>
        <dbReference type="ARBA" id="ARBA00023132"/>
    </source>
</evidence>
<comment type="caution">
    <text evidence="8">The sequence shown here is derived from an EMBL/GenBank/DDBJ whole genome shotgun (WGS) entry which is preliminary data.</text>
</comment>
<proteinExistence type="predicted"/>
<dbReference type="InterPro" id="IPR024882">
    <property type="entry name" value="NUP58/p45/49"/>
</dbReference>
<dbReference type="GO" id="GO:0051028">
    <property type="term" value="P:mRNA transport"/>
    <property type="evidence" value="ECO:0007669"/>
    <property type="project" value="UniProtKB-KW"/>
</dbReference>
<gene>
    <name evidence="8" type="ORF">G6F64_009036</name>
</gene>
<dbReference type="GO" id="GO:0015031">
    <property type="term" value="P:protein transport"/>
    <property type="evidence" value="ECO:0007669"/>
    <property type="project" value="UniProtKB-KW"/>
</dbReference>
<keyword evidence="5" id="KW-0811">Translocation</keyword>
<keyword evidence="4" id="KW-0653">Protein transport</keyword>
<evidence type="ECO:0000313" key="9">
    <source>
        <dbReference type="Proteomes" id="UP000716291"/>
    </source>
</evidence>
<dbReference type="EMBL" id="JAANQT010001578">
    <property type="protein sequence ID" value="KAG1304638.1"/>
    <property type="molecule type" value="Genomic_DNA"/>
</dbReference>
<keyword evidence="6" id="KW-0906">Nuclear pore complex</keyword>
<dbReference type="Gene3D" id="6.10.140.1350">
    <property type="match status" value="1"/>
</dbReference>
<evidence type="ECO:0000256" key="1">
    <source>
        <dbReference type="ARBA" id="ARBA00004567"/>
    </source>
</evidence>
<name>A0A9P6X3L3_RHIOR</name>
<dbReference type="AlphaFoldDB" id="A0A9P6X3L3"/>
<evidence type="ECO:0000256" key="5">
    <source>
        <dbReference type="ARBA" id="ARBA00023010"/>
    </source>
</evidence>
<dbReference type="OrthoDB" id="2538017at2759"/>
<dbReference type="PANTHER" id="PTHR13437:SF2">
    <property type="entry name" value="NUCLEOPORIN P58_P45"/>
    <property type="match status" value="1"/>
</dbReference>
<organism evidence="8 9">
    <name type="scientific">Rhizopus oryzae</name>
    <name type="common">Mucormycosis agent</name>
    <name type="synonym">Rhizopus arrhizus var. delemar</name>
    <dbReference type="NCBI Taxonomy" id="64495"/>
    <lineage>
        <taxon>Eukaryota</taxon>
        <taxon>Fungi</taxon>
        <taxon>Fungi incertae sedis</taxon>
        <taxon>Mucoromycota</taxon>
        <taxon>Mucoromycotina</taxon>
        <taxon>Mucoromycetes</taxon>
        <taxon>Mucorales</taxon>
        <taxon>Mucorineae</taxon>
        <taxon>Rhizopodaceae</taxon>
        <taxon>Rhizopus</taxon>
    </lineage>
</organism>
<keyword evidence="9" id="KW-1185">Reference proteome</keyword>
<sequence>MEHKFYIHPDRKIAIPKHRLKRRETTTSLDSTEKPSICRYSSFGNQVQSIFNASSTEAINQGAPYQAPPKKFSFEASSINKPFTFNISLHSPARYSVSPIVPKNNQFGIQSESPVQKSLSLANAKLSLPTFGTASNDPPIPFTFSLSKEPVAHFRERIADAGTIVFGTPPAPMEKSIAIKKTSTTSNPDETTRTSSIKGNSSMRVIASTMVMLDTSKEVEKPASTAIAFSKTNENNQSTSILSLKPTPKNDVREPSFTFTMLKTEIIGPTQVSYTTRLWELPETARCEITQLQYFINQQRDKQNKVNEQLHSLCMPMIKNIQTKIDNVNIEADILYKKLEIQGRSLDQLIDHCSYQRLNIHSASSVVLSEQAQWHRGALENWQFFKDAVQNMEQRICLFSNRIVLVEEAVASLEKKKTEVTPKLFSQVMIGQKRMYISLAGRVAELHEQVEHITKKHRLQ</sequence>
<dbReference type="GO" id="GO:0008139">
    <property type="term" value="F:nuclear localization sequence binding"/>
    <property type="evidence" value="ECO:0007669"/>
    <property type="project" value="InterPro"/>
</dbReference>
<comment type="subcellular location">
    <subcellularLocation>
        <location evidence="1">Nucleus</location>
        <location evidence="1">Nuclear pore complex</location>
    </subcellularLocation>
</comment>
<keyword evidence="2" id="KW-0813">Transport</keyword>
<dbReference type="PANTHER" id="PTHR13437">
    <property type="entry name" value="NUCLEOPORIN P58/P45 NUCLEOPORIN-LIKE PROTEIN 1"/>
    <property type="match status" value="1"/>
</dbReference>
<evidence type="ECO:0000256" key="2">
    <source>
        <dbReference type="ARBA" id="ARBA00022448"/>
    </source>
</evidence>